<dbReference type="RefSeq" id="WP_017513225.1">
    <property type="nucleotide sequence ID" value="NZ_CP037902.1"/>
</dbReference>
<dbReference type="OrthoDB" id="7041852at2"/>
<reference evidence="1 2" key="1">
    <citation type="submission" date="2019-03" db="EMBL/GenBank/DDBJ databases">
        <title>Comparative insights into the high quality Complete genome sequence of highly metal resistant Cupriavidus metallidurans strain BS1 isolated from a gold-copper mine.</title>
        <authorList>
            <person name="Mazhar H.S."/>
            <person name="Rensing C."/>
        </authorList>
    </citation>
    <scope>NUCLEOTIDE SEQUENCE [LARGE SCALE GENOMIC DNA]</scope>
    <source>
        <strain evidence="1 2">BS1</strain>
        <plasmid evidence="1 2">p1</plasmid>
    </source>
</reference>
<evidence type="ECO:0000313" key="2">
    <source>
        <dbReference type="Proteomes" id="UP000253772"/>
    </source>
</evidence>
<organism evidence="1 2">
    <name type="scientific">Cupriavidus metallidurans</name>
    <dbReference type="NCBI Taxonomy" id="119219"/>
    <lineage>
        <taxon>Bacteria</taxon>
        <taxon>Pseudomonadati</taxon>
        <taxon>Pseudomonadota</taxon>
        <taxon>Betaproteobacteria</taxon>
        <taxon>Burkholderiales</taxon>
        <taxon>Burkholderiaceae</taxon>
        <taxon>Cupriavidus</taxon>
    </lineage>
</organism>
<accession>A0A482J5X5</accession>
<dbReference type="AlphaFoldDB" id="A0A482J5X5"/>
<evidence type="ECO:0000313" key="1">
    <source>
        <dbReference type="EMBL" id="QBP14420.1"/>
    </source>
</evidence>
<dbReference type="Proteomes" id="UP000253772">
    <property type="component" value="Plasmid p1"/>
</dbReference>
<sequence>MYVCKLRELLEETHGSRAMVYKDLFALGCWLHLNGKRAVGEKIIKEVITSVSGLGNRTYLASVAKQIAGNEGGWAAEIFAHQEVNDL</sequence>
<protein>
    <submittedName>
        <fullName evidence="1">Uncharacterized protein</fullName>
    </submittedName>
</protein>
<geneLocation type="plasmid" evidence="1">
    <name>p1</name>
</geneLocation>
<gene>
    <name evidence="1" type="ORF">DDF84_032395</name>
</gene>
<keyword evidence="1" id="KW-0614">Plasmid</keyword>
<name>A0A482J5X5_9BURK</name>
<proteinExistence type="predicted"/>
<dbReference type="EMBL" id="CP037902">
    <property type="protein sequence ID" value="QBP14420.1"/>
    <property type="molecule type" value="Genomic_DNA"/>
</dbReference>